<keyword evidence="3" id="KW-0378">Hydrolase</keyword>
<dbReference type="InterPro" id="IPR003653">
    <property type="entry name" value="Peptidase_C48_C"/>
</dbReference>
<name>A0A2G2Y059_CAPAN</name>
<reference evidence="5 6" key="2">
    <citation type="journal article" date="2017" name="Genome Biol.">
        <title>New reference genome sequences of hot pepper reveal the massive evolution of plant disease-resistance genes by retroduplication.</title>
        <authorList>
            <person name="Kim S."/>
            <person name="Park J."/>
            <person name="Yeom S.I."/>
            <person name="Kim Y.M."/>
            <person name="Seo E."/>
            <person name="Kim K.T."/>
            <person name="Kim M.S."/>
            <person name="Lee J.M."/>
            <person name="Cheong K."/>
            <person name="Shin H.S."/>
            <person name="Kim S.B."/>
            <person name="Han K."/>
            <person name="Lee J."/>
            <person name="Park M."/>
            <person name="Lee H.A."/>
            <person name="Lee H.Y."/>
            <person name="Lee Y."/>
            <person name="Oh S."/>
            <person name="Lee J.H."/>
            <person name="Choi E."/>
            <person name="Choi E."/>
            <person name="Lee S.E."/>
            <person name="Jeon J."/>
            <person name="Kim H."/>
            <person name="Choi G."/>
            <person name="Song H."/>
            <person name="Lee J."/>
            <person name="Lee S.C."/>
            <person name="Kwon J.K."/>
            <person name="Lee H.Y."/>
            <person name="Koo N."/>
            <person name="Hong Y."/>
            <person name="Kim R.W."/>
            <person name="Kang W.H."/>
            <person name="Huh J.H."/>
            <person name="Kang B.C."/>
            <person name="Yang T.J."/>
            <person name="Lee Y.H."/>
            <person name="Bennetzen J.L."/>
            <person name="Choi D."/>
        </authorList>
    </citation>
    <scope>NUCLEOTIDE SEQUENCE [LARGE SCALE GENOMIC DNA]</scope>
    <source>
        <strain evidence="6">cv. CM334</strain>
    </source>
</reference>
<gene>
    <name evidence="5" type="ORF">T459_33165</name>
</gene>
<organism evidence="5 6">
    <name type="scientific">Capsicum annuum</name>
    <name type="common">Capsicum pepper</name>
    <dbReference type="NCBI Taxonomy" id="4072"/>
    <lineage>
        <taxon>Eukaryota</taxon>
        <taxon>Viridiplantae</taxon>
        <taxon>Streptophyta</taxon>
        <taxon>Embryophyta</taxon>
        <taxon>Tracheophyta</taxon>
        <taxon>Spermatophyta</taxon>
        <taxon>Magnoliopsida</taxon>
        <taxon>eudicotyledons</taxon>
        <taxon>Gunneridae</taxon>
        <taxon>Pentapetalae</taxon>
        <taxon>asterids</taxon>
        <taxon>lamiids</taxon>
        <taxon>Solanales</taxon>
        <taxon>Solanaceae</taxon>
        <taxon>Solanoideae</taxon>
        <taxon>Capsiceae</taxon>
        <taxon>Capsicum</taxon>
    </lineage>
</organism>
<proteinExistence type="inferred from homology"/>
<dbReference type="Gene3D" id="3.40.395.10">
    <property type="entry name" value="Adenoviral Proteinase, Chain A"/>
    <property type="match status" value="1"/>
</dbReference>
<comment type="caution">
    <text evidence="5">The sequence shown here is derived from an EMBL/GenBank/DDBJ whole genome shotgun (WGS) entry which is preliminary data.</text>
</comment>
<dbReference type="EMBL" id="AYRZ02000050">
    <property type="protein sequence ID" value="PHT62961.1"/>
    <property type="molecule type" value="Genomic_DNA"/>
</dbReference>
<evidence type="ECO:0000256" key="1">
    <source>
        <dbReference type="ARBA" id="ARBA00005234"/>
    </source>
</evidence>
<evidence type="ECO:0000259" key="4">
    <source>
        <dbReference type="Pfam" id="PF02902"/>
    </source>
</evidence>
<evidence type="ECO:0000313" key="6">
    <source>
        <dbReference type="Proteomes" id="UP000222542"/>
    </source>
</evidence>
<evidence type="ECO:0000256" key="2">
    <source>
        <dbReference type="ARBA" id="ARBA00022670"/>
    </source>
</evidence>
<dbReference type="GO" id="GO:0006508">
    <property type="term" value="P:proteolysis"/>
    <property type="evidence" value="ECO:0007669"/>
    <property type="project" value="UniProtKB-KW"/>
</dbReference>
<dbReference type="Pfam" id="PF02902">
    <property type="entry name" value="Peptidase_C48"/>
    <property type="match status" value="1"/>
</dbReference>
<dbReference type="PANTHER" id="PTHR33022:SF13">
    <property type="entry name" value="UBIQUITIN-LIKE PROTEASE FAMILY PROFILE DOMAIN-CONTAINING PROTEIN"/>
    <property type="match status" value="1"/>
</dbReference>
<dbReference type="Proteomes" id="UP000222542">
    <property type="component" value="Unassembled WGS sequence"/>
</dbReference>
<keyword evidence="2" id="KW-0645">Protease</keyword>
<sequence length="159" mass="18519">MYYLRKKYKNTNFSITRYTTTDYFFKVYIDKTYVNYYNSDVAKDLTTQDASAKTDEVADTEMSLINTIEELSTCAGQPWHMVNEHKVPTDWTALKSYKEKSERNPFQVEYVSEIAQQDSVSLDCGVFVVVYAEYLSEGLRISCSDIDAQYHHLRYASLL</sequence>
<feature type="domain" description="Ubiquitin-like protease family profile" evidence="4">
    <location>
        <begin position="96"/>
        <end position="156"/>
    </location>
</feature>
<dbReference type="Gramene" id="PHT62961">
    <property type="protein sequence ID" value="PHT62961"/>
    <property type="gene ID" value="T459_33165"/>
</dbReference>
<comment type="similarity">
    <text evidence="1">Belongs to the peptidase C48 family.</text>
</comment>
<dbReference type="InterPro" id="IPR038765">
    <property type="entry name" value="Papain-like_cys_pep_sf"/>
</dbReference>
<reference evidence="5 6" key="1">
    <citation type="journal article" date="2014" name="Nat. Genet.">
        <title>Genome sequence of the hot pepper provides insights into the evolution of pungency in Capsicum species.</title>
        <authorList>
            <person name="Kim S."/>
            <person name="Park M."/>
            <person name="Yeom S.I."/>
            <person name="Kim Y.M."/>
            <person name="Lee J.M."/>
            <person name="Lee H.A."/>
            <person name="Seo E."/>
            <person name="Choi J."/>
            <person name="Cheong K."/>
            <person name="Kim K.T."/>
            <person name="Jung K."/>
            <person name="Lee G.W."/>
            <person name="Oh S.K."/>
            <person name="Bae C."/>
            <person name="Kim S.B."/>
            <person name="Lee H.Y."/>
            <person name="Kim S.Y."/>
            <person name="Kim M.S."/>
            <person name="Kang B.C."/>
            <person name="Jo Y.D."/>
            <person name="Yang H.B."/>
            <person name="Jeong H.J."/>
            <person name="Kang W.H."/>
            <person name="Kwon J.K."/>
            <person name="Shin C."/>
            <person name="Lim J.Y."/>
            <person name="Park J.H."/>
            <person name="Huh J.H."/>
            <person name="Kim J.S."/>
            <person name="Kim B.D."/>
            <person name="Cohen O."/>
            <person name="Paran I."/>
            <person name="Suh M.C."/>
            <person name="Lee S.B."/>
            <person name="Kim Y.K."/>
            <person name="Shin Y."/>
            <person name="Noh S.J."/>
            <person name="Park J."/>
            <person name="Seo Y.S."/>
            <person name="Kwon S.Y."/>
            <person name="Kim H.A."/>
            <person name="Park J.M."/>
            <person name="Kim H.J."/>
            <person name="Choi S.B."/>
            <person name="Bosland P.W."/>
            <person name="Reeves G."/>
            <person name="Jo S.H."/>
            <person name="Lee B.W."/>
            <person name="Cho H.T."/>
            <person name="Choi H.S."/>
            <person name="Lee M.S."/>
            <person name="Yu Y."/>
            <person name="Do Choi Y."/>
            <person name="Park B.S."/>
            <person name="van Deynze A."/>
            <person name="Ashrafi H."/>
            <person name="Hill T."/>
            <person name="Kim W.T."/>
            <person name="Pai H.S."/>
            <person name="Ahn H.K."/>
            <person name="Yeam I."/>
            <person name="Giovannoni J.J."/>
            <person name="Rose J.K."/>
            <person name="Sorensen I."/>
            <person name="Lee S.J."/>
            <person name="Kim R.W."/>
            <person name="Choi I.Y."/>
            <person name="Choi B.S."/>
            <person name="Lim J.S."/>
            <person name="Lee Y.H."/>
            <person name="Choi D."/>
        </authorList>
    </citation>
    <scope>NUCLEOTIDE SEQUENCE [LARGE SCALE GENOMIC DNA]</scope>
    <source>
        <strain evidence="6">cv. CM334</strain>
    </source>
</reference>
<evidence type="ECO:0000313" key="5">
    <source>
        <dbReference type="EMBL" id="PHT62961.1"/>
    </source>
</evidence>
<protein>
    <recommendedName>
        <fullName evidence="4">Ubiquitin-like protease family profile domain-containing protein</fullName>
    </recommendedName>
</protein>
<dbReference type="PANTHER" id="PTHR33022">
    <property type="entry name" value="DUF1985 DOMAIN-CONTAINING PROTEIN"/>
    <property type="match status" value="1"/>
</dbReference>
<dbReference type="AlphaFoldDB" id="A0A2G2Y059"/>
<dbReference type="GO" id="GO:0008234">
    <property type="term" value="F:cysteine-type peptidase activity"/>
    <property type="evidence" value="ECO:0007669"/>
    <property type="project" value="InterPro"/>
</dbReference>
<keyword evidence="6" id="KW-1185">Reference proteome</keyword>
<evidence type="ECO:0000256" key="3">
    <source>
        <dbReference type="ARBA" id="ARBA00022801"/>
    </source>
</evidence>
<dbReference type="SUPFAM" id="SSF54001">
    <property type="entry name" value="Cysteine proteinases"/>
    <property type="match status" value="1"/>
</dbReference>
<accession>A0A2G2Y059</accession>